<accession>A0A9W9P7E5</accession>
<dbReference type="OrthoDB" id="5125733at2759"/>
<dbReference type="PANTHER" id="PTHR33112">
    <property type="entry name" value="DOMAIN PROTEIN, PUTATIVE-RELATED"/>
    <property type="match status" value="1"/>
</dbReference>
<dbReference type="AlphaFoldDB" id="A0A9W9P7E5"/>
<keyword evidence="2" id="KW-1185">Reference proteome</keyword>
<reference evidence="1" key="1">
    <citation type="submission" date="2022-11" db="EMBL/GenBank/DDBJ databases">
        <authorList>
            <person name="Petersen C."/>
        </authorList>
    </citation>
    <scope>NUCLEOTIDE SEQUENCE</scope>
    <source>
        <strain evidence="1">IBT 23319</strain>
    </source>
</reference>
<evidence type="ECO:0000313" key="1">
    <source>
        <dbReference type="EMBL" id="KAJ5235422.1"/>
    </source>
</evidence>
<reference evidence="1" key="2">
    <citation type="journal article" date="2023" name="IMA Fungus">
        <title>Comparative genomic study of the Penicillium genus elucidates a diverse pangenome and 15 lateral gene transfer events.</title>
        <authorList>
            <person name="Petersen C."/>
            <person name="Sorensen T."/>
            <person name="Nielsen M.R."/>
            <person name="Sondergaard T.E."/>
            <person name="Sorensen J.L."/>
            <person name="Fitzpatrick D.A."/>
            <person name="Frisvad J.C."/>
            <person name="Nielsen K.L."/>
        </authorList>
    </citation>
    <scope>NUCLEOTIDE SEQUENCE</scope>
    <source>
        <strain evidence="1">IBT 23319</strain>
    </source>
</reference>
<dbReference type="GeneID" id="81382677"/>
<dbReference type="EMBL" id="JAPQKT010000003">
    <property type="protein sequence ID" value="KAJ5235422.1"/>
    <property type="molecule type" value="Genomic_DNA"/>
</dbReference>
<organism evidence="1 2">
    <name type="scientific">Penicillium citrinum</name>
    <dbReference type="NCBI Taxonomy" id="5077"/>
    <lineage>
        <taxon>Eukaryota</taxon>
        <taxon>Fungi</taxon>
        <taxon>Dikarya</taxon>
        <taxon>Ascomycota</taxon>
        <taxon>Pezizomycotina</taxon>
        <taxon>Eurotiomycetes</taxon>
        <taxon>Eurotiomycetidae</taxon>
        <taxon>Eurotiales</taxon>
        <taxon>Aspergillaceae</taxon>
        <taxon>Penicillium</taxon>
    </lineage>
</organism>
<proteinExistence type="predicted"/>
<dbReference type="RefSeq" id="XP_056502922.1">
    <property type="nucleotide sequence ID" value="XM_056643510.1"/>
</dbReference>
<protein>
    <recommendedName>
        <fullName evidence="3">Heterokaryon incompatibility domain-containing protein</fullName>
    </recommendedName>
</protein>
<evidence type="ECO:0000313" key="2">
    <source>
        <dbReference type="Proteomes" id="UP001147733"/>
    </source>
</evidence>
<evidence type="ECO:0008006" key="3">
    <source>
        <dbReference type="Google" id="ProtNLM"/>
    </source>
</evidence>
<name>A0A9W9P7E5_PENCI</name>
<dbReference type="PANTHER" id="PTHR33112:SF11">
    <property type="entry name" value="HETEROKARYON INCOMPATIBILITY DOMAIN-CONTAINING PROTEIN"/>
    <property type="match status" value="1"/>
</dbReference>
<dbReference type="Proteomes" id="UP001147733">
    <property type="component" value="Unassembled WGS sequence"/>
</dbReference>
<comment type="caution">
    <text evidence="1">The sequence shown here is derived from an EMBL/GenBank/DDBJ whole genome shotgun (WGS) entry which is preliminary data.</text>
</comment>
<gene>
    <name evidence="1" type="ORF">N7469_004590</name>
</gene>
<sequence length="280" mass="31735">MSAAVNKRAWVLQERILSPRVLHFGRHQLLWECYEKDAAEAFPDGLPFPLTSQQHSGIKRLDTEVGQYSRLLKDQHPSASHLLWRSILQIYTACKLSVPSDKLIACSGIARYVANITGDKYIAGLWRRYLEGELLWCVEGNYRAGCSSRPHIYRAPTWSWASIDGPITPGLPRVQGSLITVEEVHLDYESMDTMAAVHSGWLRLRGVLKKLRLERKDIIPQVPAWNMFLHDANVSEPDGTSGTEPRIMLDVFQEKFDKENMESLLFCMPARMSKGDGQVG</sequence>